<keyword evidence="3 6" id="KW-0597">Phosphoprotein</keyword>
<dbReference type="Gene3D" id="1.10.287.130">
    <property type="match status" value="1"/>
</dbReference>
<evidence type="ECO:0000313" key="13">
    <source>
        <dbReference type="EMBL" id="UUO16288.1"/>
    </source>
</evidence>
<dbReference type="InterPro" id="IPR005467">
    <property type="entry name" value="His_kinase_dom"/>
</dbReference>
<evidence type="ECO:0000256" key="6">
    <source>
        <dbReference type="PROSITE-ProRule" id="PRU00169"/>
    </source>
</evidence>
<keyword evidence="8" id="KW-0472">Membrane</keyword>
<dbReference type="Pfam" id="PF08448">
    <property type="entry name" value="PAS_4"/>
    <property type="match status" value="1"/>
</dbReference>
<dbReference type="PANTHER" id="PTHR43547">
    <property type="entry name" value="TWO-COMPONENT HISTIDINE KINASE"/>
    <property type="match status" value="1"/>
</dbReference>
<dbReference type="CDD" id="cd17580">
    <property type="entry name" value="REC_2_DhkD-like"/>
    <property type="match status" value="1"/>
</dbReference>
<keyword evidence="5" id="KW-0902">Two-component regulatory system</keyword>
<dbReference type="InterPro" id="IPR001789">
    <property type="entry name" value="Sig_transdc_resp-reg_receiver"/>
</dbReference>
<dbReference type="InterPro" id="IPR003594">
    <property type="entry name" value="HATPase_dom"/>
</dbReference>
<feature type="domain" description="PAC" evidence="12">
    <location>
        <begin position="327"/>
        <end position="379"/>
    </location>
</feature>
<evidence type="ECO:0000256" key="2">
    <source>
        <dbReference type="ARBA" id="ARBA00012438"/>
    </source>
</evidence>
<dbReference type="SMART" id="SM00387">
    <property type="entry name" value="HATPase_c"/>
    <property type="match status" value="1"/>
</dbReference>
<evidence type="ECO:0000259" key="9">
    <source>
        <dbReference type="PROSITE" id="PS50109"/>
    </source>
</evidence>
<dbReference type="Pfam" id="PF00072">
    <property type="entry name" value="Response_reg"/>
    <property type="match status" value="1"/>
</dbReference>
<dbReference type="PRINTS" id="PR00344">
    <property type="entry name" value="BCTRLSENSOR"/>
</dbReference>
<name>A0ABY5M0E3_9CYAN</name>
<dbReference type="NCBIfam" id="TIGR00229">
    <property type="entry name" value="sensory_box"/>
    <property type="match status" value="2"/>
</dbReference>
<sequence length="805" mass="89747">MVLTMGILWASSRQWLMRVITNDGYSGVIARWLLLPALIVIFVVGWLILNGELAKLYNYAFAISLLEFVTIIVLIILIWQSAIVIDRLSCKNCLAEEALKIKDENLQTFVNANIIGIVFGDIYGGIHEVNDEYLRITGYTREDLLAGNLNWQHLTAPEFLYLDAQAIAQAQSSADGVCTPYKKEYIRKDGSRIPVLVGFALKGEKRERSTAFILDLSEQETTLRELHKSKKKILNLNRKLRRRVNELQSLFDMIPIGIGIAKDRECQTITMNPAFAKSLRMQSGENASFTAPVSERPTKFKLFQEGKELTAKELPMQYSAAHGVEISDFEVDVVHDDGTVANLLEYIVPLFDEDGKPRGAIGAFLDITERKQAEKDRTNLITSLQTQTEHLQKANQMKDEFLAVLSHELRSPLNAIVGWSHLLRTRKFTEEQVAQGLETIERNAKIQNQLINDLLDISRIIRGKLTFNPRSCNLVPIIKSAMETVSLAAQAKEINLHFDPHDGELPDSTSAVMVSGDSDRLQQVIWNLLTNAIKFTPQGGNVEIRLNKATISTANLSNDHDQPRKYAQIQVIDNGIGITADFLPHVFDRFRQADSSSTRSYGGLGLGLSLVRHLTELHGGTVHVESLGENQGSTFTVKLPLIEESYSAETQKYRQKAAKSDSIFLTSPISFPILNGVKVLVVDDEVDSREFIATVLQECQAEVTAVSSAQEALEMLTLWTPDVLISDIGMPGENGYSLIRKVRSLSPEKGRDIPAAALTAYARVEDRMQAIQAGFQLHLPKPIEPVELATVVASLVRRNLLHPDS</sequence>
<feature type="modified residue" description="4-aspartylphosphate" evidence="6">
    <location>
        <position position="727"/>
    </location>
</feature>
<feature type="domain" description="PAS" evidence="11">
    <location>
        <begin position="102"/>
        <end position="158"/>
    </location>
</feature>
<evidence type="ECO:0000256" key="7">
    <source>
        <dbReference type="SAM" id="Coils"/>
    </source>
</evidence>
<dbReference type="PROSITE" id="PS50112">
    <property type="entry name" value="PAS"/>
    <property type="match status" value="1"/>
</dbReference>
<dbReference type="PROSITE" id="PS50110">
    <property type="entry name" value="RESPONSE_REGULATORY"/>
    <property type="match status" value="1"/>
</dbReference>
<dbReference type="EC" id="2.7.13.3" evidence="2"/>
<dbReference type="SUPFAM" id="SSF47384">
    <property type="entry name" value="Homodimeric domain of signal transducing histidine kinase"/>
    <property type="match status" value="1"/>
</dbReference>
<keyword evidence="4" id="KW-0418">Kinase</keyword>
<comment type="catalytic activity">
    <reaction evidence="1">
        <text>ATP + protein L-histidine = ADP + protein N-phospho-L-histidine.</text>
        <dbReference type="EC" id="2.7.13.3"/>
    </reaction>
</comment>
<dbReference type="Proteomes" id="UP001057561">
    <property type="component" value="Chromosome"/>
</dbReference>
<dbReference type="Gene3D" id="3.30.450.20">
    <property type="entry name" value="PAS domain"/>
    <property type="match status" value="2"/>
</dbReference>
<dbReference type="EMBL" id="CP099464">
    <property type="protein sequence ID" value="UUO16288.1"/>
    <property type="molecule type" value="Genomic_DNA"/>
</dbReference>
<dbReference type="Gene3D" id="3.30.565.10">
    <property type="entry name" value="Histidine kinase-like ATPase, C-terminal domain"/>
    <property type="match status" value="1"/>
</dbReference>
<dbReference type="Pfam" id="PF13426">
    <property type="entry name" value="PAS_9"/>
    <property type="match status" value="1"/>
</dbReference>
<gene>
    <name evidence="13" type="ORF">NG743_04350</name>
</gene>
<evidence type="ECO:0000259" key="12">
    <source>
        <dbReference type="PROSITE" id="PS50113"/>
    </source>
</evidence>
<dbReference type="InterPro" id="IPR011006">
    <property type="entry name" value="CheY-like_superfamily"/>
</dbReference>
<organism evidence="13 14">
    <name type="scientific">Dolichospermum heterosporum TAC447</name>
    <dbReference type="NCBI Taxonomy" id="747523"/>
    <lineage>
        <taxon>Bacteria</taxon>
        <taxon>Bacillati</taxon>
        <taxon>Cyanobacteriota</taxon>
        <taxon>Cyanophyceae</taxon>
        <taxon>Nostocales</taxon>
        <taxon>Aphanizomenonaceae</taxon>
        <taxon>Dolichospermum</taxon>
        <taxon>Dolichospermum heterosporum</taxon>
    </lineage>
</organism>
<dbReference type="InterPro" id="IPR035965">
    <property type="entry name" value="PAS-like_dom_sf"/>
</dbReference>
<dbReference type="PROSITE" id="PS50109">
    <property type="entry name" value="HIS_KIN"/>
    <property type="match status" value="1"/>
</dbReference>
<dbReference type="InterPro" id="IPR001610">
    <property type="entry name" value="PAC"/>
</dbReference>
<dbReference type="SMART" id="SM00388">
    <property type="entry name" value="HisKA"/>
    <property type="match status" value="1"/>
</dbReference>
<evidence type="ECO:0000259" key="10">
    <source>
        <dbReference type="PROSITE" id="PS50110"/>
    </source>
</evidence>
<dbReference type="SUPFAM" id="SSF52172">
    <property type="entry name" value="CheY-like"/>
    <property type="match status" value="1"/>
</dbReference>
<feature type="transmembrane region" description="Helical" evidence="8">
    <location>
        <begin position="29"/>
        <end position="49"/>
    </location>
</feature>
<dbReference type="SUPFAM" id="SSF55785">
    <property type="entry name" value="PYP-like sensor domain (PAS domain)"/>
    <property type="match status" value="2"/>
</dbReference>
<evidence type="ECO:0000256" key="4">
    <source>
        <dbReference type="ARBA" id="ARBA00022777"/>
    </source>
</evidence>
<dbReference type="SMART" id="SM00091">
    <property type="entry name" value="PAS"/>
    <property type="match status" value="1"/>
</dbReference>
<evidence type="ECO:0000259" key="11">
    <source>
        <dbReference type="PROSITE" id="PS50112"/>
    </source>
</evidence>
<feature type="domain" description="Histidine kinase" evidence="9">
    <location>
        <begin position="404"/>
        <end position="643"/>
    </location>
</feature>
<dbReference type="PANTHER" id="PTHR43547:SF2">
    <property type="entry name" value="HYBRID SIGNAL TRANSDUCTION HISTIDINE KINASE C"/>
    <property type="match status" value="1"/>
</dbReference>
<protein>
    <recommendedName>
        <fullName evidence="2">histidine kinase</fullName>
        <ecNumber evidence="2">2.7.13.3</ecNumber>
    </recommendedName>
</protein>
<dbReference type="Gene3D" id="3.40.50.2300">
    <property type="match status" value="1"/>
</dbReference>
<keyword evidence="13" id="KW-0067">ATP-binding</keyword>
<feature type="transmembrane region" description="Helical" evidence="8">
    <location>
        <begin position="56"/>
        <end position="79"/>
    </location>
</feature>
<keyword evidence="8" id="KW-0812">Transmembrane</keyword>
<dbReference type="Pfam" id="PF02518">
    <property type="entry name" value="HATPase_c"/>
    <property type="match status" value="1"/>
</dbReference>
<dbReference type="InterPro" id="IPR036097">
    <property type="entry name" value="HisK_dim/P_sf"/>
</dbReference>
<dbReference type="Pfam" id="PF00512">
    <property type="entry name" value="HisKA"/>
    <property type="match status" value="1"/>
</dbReference>
<dbReference type="CDD" id="cd00130">
    <property type="entry name" value="PAS"/>
    <property type="match status" value="1"/>
</dbReference>
<feature type="coiled-coil region" evidence="7">
    <location>
        <begin position="223"/>
        <end position="250"/>
    </location>
</feature>
<dbReference type="PROSITE" id="PS50113">
    <property type="entry name" value="PAC"/>
    <property type="match status" value="1"/>
</dbReference>
<dbReference type="InterPro" id="IPR036890">
    <property type="entry name" value="HATPase_C_sf"/>
</dbReference>
<evidence type="ECO:0000256" key="3">
    <source>
        <dbReference type="ARBA" id="ARBA00022553"/>
    </source>
</evidence>
<evidence type="ECO:0000256" key="1">
    <source>
        <dbReference type="ARBA" id="ARBA00000085"/>
    </source>
</evidence>
<dbReference type="InterPro" id="IPR000700">
    <property type="entry name" value="PAS-assoc_C"/>
</dbReference>
<dbReference type="InterPro" id="IPR000014">
    <property type="entry name" value="PAS"/>
</dbReference>
<evidence type="ECO:0000256" key="5">
    <source>
        <dbReference type="ARBA" id="ARBA00023012"/>
    </source>
</evidence>
<accession>A0ABY5M0E3</accession>
<keyword evidence="8" id="KW-1133">Transmembrane helix</keyword>
<dbReference type="SUPFAM" id="SSF55874">
    <property type="entry name" value="ATPase domain of HSP90 chaperone/DNA topoisomerase II/histidine kinase"/>
    <property type="match status" value="1"/>
</dbReference>
<dbReference type="CDD" id="cd00082">
    <property type="entry name" value="HisKA"/>
    <property type="match status" value="1"/>
</dbReference>
<dbReference type="GO" id="GO:0005524">
    <property type="term" value="F:ATP binding"/>
    <property type="evidence" value="ECO:0007669"/>
    <property type="project" value="UniProtKB-KW"/>
</dbReference>
<dbReference type="SMART" id="SM00448">
    <property type="entry name" value="REC"/>
    <property type="match status" value="1"/>
</dbReference>
<evidence type="ECO:0000256" key="8">
    <source>
        <dbReference type="SAM" id="Phobius"/>
    </source>
</evidence>
<keyword evidence="7" id="KW-0175">Coiled coil</keyword>
<dbReference type="SMART" id="SM00086">
    <property type="entry name" value="PAC"/>
    <property type="match status" value="2"/>
</dbReference>
<dbReference type="InterPro" id="IPR003661">
    <property type="entry name" value="HisK_dim/P_dom"/>
</dbReference>
<evidence type="ECO:0000313" key="14">
    <source>
        <dbReference type="Proteomes" id="UP001057561"/>
    </source>
</evidence>
<proteinExistence type="predicted"/>
<keyword evidence="4" id="KW-0808">Transferase</keyword>
<feature type="domain" description="Response regulatory" evidence="10">
    <location>
        <begin position="678"/>
        <end position="796"/>
    </location>
</feature>
<reference evidence="13" key="1">
    <citation type="submission" date="2022-06" db="EMBL/GenBank/DDBJ databases">
        <title>Nostosin G and Spiroidesin B from the Cyanobacterium Dolichospermum sp. NIES-1697.</title>
        <authorList>
            <person name="Phan C.-S."/>
            <person name="Mehjabin J.J."/>
            <person name="Anas A.R.J."/>
            <person name="Hayasaka M."/>
            <person name="Onoki R."/>
            <person name="Wang J."/>
            <person name="Umezawa T."/>
            <person name="Washio K."/>
            <person name="Morikawa M."/>
            <person name="Okino T."/>
        </authorList>
    </citation>
    <scope>NUCLEOTIDE SEQUENCE</scope>
    <source>
        <strain evidence="13">NIES-1697</strain>
    </source>
</reference>
<keyword evidence="14" id="KW-1185">Reference proteome</keyword>
<dbReference type="InterPro" id="IPR004358">
    <property type="entry name" value="Sig_transdc_His_kin-like_C"/>
</dbReference>
<dbReference type="InterPro" id="IPR013656">
    <property type="entry name" value="PAS_4"/>
</dbReference>
<keyword evidence="13" id="KW-0547">Nucleotide-binding</keyword>